<dbReference type="Gene3D" id="2.60.40.1500">
    <property type="entry name" value="Glycosyl hydrolase domain, family 39"/>
    <property type="match status" value="1"/>
</dbReference>
<evidence type="ECO:0000313" key="5">
    <source>
        <dbReference type="EMBL" id="SCM79390.1"/>
    </source>
</evidence>
<reference evidence="5" key="1">
    <citation type="submission" date="2016-08" db="EMBL/GenBank/DDBJ databases">
        <authorList>
            <person name="Seilhamer J.J."/>
        </authorList>
    </citation>
    <scope>NUCLEOTIDE SEQUENCE</scope>
    <source>
        <strain evidence="5">86</strain>
    </source>
</reference>
<dbReference type="SUPFAM" id="SSF51182">
    <property type="entry name" value="RmlC-like cupins"/>
    <property type="match status" value="1"/>
</dbReference>
<dbReference type="Gene3D" id="1.10.10.60">
    <property type="entry name" value="Homeodomain-like"/>
    <property type="match status" value="2"/>
</dbReference>
<proteinExistence type="predicted"/>
<dbReference type="AlphaFoldDB" id="A0A212LPI0"/>
<protein>
    <submittedName>
        <fullName evidence="5">Transcriptional regulatory protein</fullName>
    </submittedName>
</protein>
<dbReference type="SUPFAM" id="SSF51011">
    <property type="entry name" value="Glycosyl hydrolase domain"/>
    <property type="match status" value="1"/>
</dbReference>
<evidence type="ECO:0000256" key="2">
    <source>
        <dbReference type="ARBA" id="ARBA00023125"/>
    </source>
</evidence>
<dbReference type="SUPFAM" id="SSF46689">
    <property type="entry name" value="Homeodomain-like"/>
    <property type="match status" value="1"/>
</dbReference>
<dbReference type="Gene3D" id="2.60.120.10">
    <property type="entry name" value="Jelly Rolls"/>
    <property type="match status" value="1"/>
</dbReference>
<evidence type="ECO:0000259" key="4">
    <source>
        <dbReference type="PROSITE" id="PS01124"/>
    </source>
</evidence>
<evidence type="ECO:0000256" key="3">
    <source>
        <dbReference type="ARBA" id="ARBA00023163"/>
    </source>
</evidence>
<keyword evidence="2" id="KW-0238">DNA-binding</keyword>
<name>A0A212LPI0_9FIRM</name>
<dbReference type="InterPro" id="IPR014710">
    <property type="entry name" value="RmlC-like_jellyroll"/>
</dbReference>
<sequence>MRKEHVEYIKDLPINIALATIIEYPIHWKDCIQILFVLKGTIEVSIDNETFPLEEKELEIINANEVYSIRSQDPANIVLILSIDPGFFEKYYTDAREVFFYTNSAAEENAQEEEKYYELRKYISILLYEAVAKIDDYEDKIEEYLLKMMYHLLNHFHYLFYEGEGLEDDDEQLERYHRIVKYLSNNYMNKVSLQELAHKEYLSSQYLSYKIKNTLGYGFNEYLNQIRVEESTKLLLSTDKNISEISEDVGFSHVRYYNKHFKIHYNCTPMQYRKKYKVSDKELENMAQLTYFDSNAAIPYLTHYLEDYDRYNYDNRIIKIDIDLDRDCIDEYKQPDLIDLGDSYLLLEEENRRILEEIQREIKFSHGLVNGLFSEDMDIFRDTNHKFINWTRVETILDFLKTLDLIPIINTEEVEQYIIDDFTHYFSNIYEEDDIEEWLNTKAEDFKPYFPPNRLSAMQDTILMVPYILYNYIHLKNRVVLHMTDEISKDIILYNDTFFGGAGIFTSNCLKKPSYYAYMLLSLLGNEVIAKDDGYIVTKSEYGYQIMLFNPTEIAEDVLYGNKPADKMKERKVSLNILNMKHDFQVTKYTLDRGFGSVYDKWLALNKPERLDNDNWELLKEYVHPDISFYYGKNSIVYHTVATIKPYGAVLFLLNNVLN</sequence>
<feature type="domain" description="HTH araC/xylS-type" evidence="4">
    <location>
        <begin position="177"/>
        <end position="275"/>
    </location>
</feature>
<keyword evidence="1" id="KW-0805">Transcription regulation</keyword>
<organism evidence="5">
    <name type="scientific">uncultured Sporomusa sp</name>
    <dbReference type="NCBI Taxonomy" id="307249"/>
    <lineage>
        <taxon>Bacteria</taxon>
        <taxon>Bacillati</taxon>
        <taxon>Bacillota</taxon>
        <taxon>Negativicutes</taxon>
        <taxon>Selenomonadales</taxon>
        <taxon>Sporomusaceae</taxon>
        <taxon>Sporomusa</taxon>
        <taxon>environmental samples</taxon>
    </lineage>
</organism>
<dbReference type="Pfam" id="PF12833">
    <property type="entry name" value="HTH_18"/>
    <property type="match status" value="1"/>
</dbReference>
<evidence type="ECO:0000256" key="1">
    <source>
        <dbReference type="ARBA" id="ARBA00023015"/>
    </source>
</evidence>
<dbReference type="InterPro" id="IPR011051">
    <property type="entry name" value="RmlC_Cupin_sf"/>
</dbReference>
<dbReference type="Gene3D" id="3.20.20.80">
    <property type="entry name" value="Glycosidases"/>
    <property type="match status" value="1"/>
</dbReference>
<dbReference type="PANTHER" id="PTHR43280:SF34">
    <property type="entry name" value="ARAC-FAMILY TRANSCRIPTIONAL REGULATOR"/>
    <property type="match status" value="1"/>
</dbReference>
<dbReference type="EMBL" id="FMJE01000002">
    <property type="protein sequence ID" value="SCM79390.1"/>
    <property type="molecule type" value="Genomic_DNA"/>
</dbReference>
<dbReference type="GO" id="GO:0003700">
    <property type="term" value="F:DNA-binding transcription factor activity"/>
    <property type="evidence" value="ECO:0007669"/>
    <property type="project" value="InterPro"/>
</dbReference>
<dbReference type="PROSITE" id="PS01124">
    <property type="entry name" value="HTH_ARAC_FAMILY_2"/>
    <property type="match status" value="1"/>
</dbReference>
<gene>
    <name evidence="5" type="ORF">KL86SPO_20544</name>
</gene>
<dbReference type="InterPro" id="IPR009057">
    <property type="entry name" value="Homeodomain-like_sf"/>
</dbReference>
<keyword evidence="3" id="KW-0804">Transcription</keyword>
<dbReference type="InterPro" id="IPR018060">
    <property type="entry name" value="HTH_AraC"/>
</dbReference>
<dbReference type="SMART" id="SM00342">
    <property type="entry name" value="HTH_ARAC"/>
    <property type="match status" value="1"/>
</dbReference>
<dbReference type="PANTHER" id="PTHR43280">
    <property type="entry name" value="ARAC-FAMILY TRANSCRIPTIONAL REGULATOR"/>
    <property type="match status" value="1"/>
</dbReference>
<dbReference type="GO" id="GO:0043565">
    <property type="term" value="F:sequence-specific DNA binding"/>
    <property type="evidence" value="ECO:0007669"/>
    <property type="project" value="InterPro"/>
</dbReference>
<accession>A0A212LPI0</accession>
<dbReference type="RefSeq" id="WP_288183517.1">
    <property type="nucleotide sequence ID" value="NZ_LT608335.1"/>
</dbReference>